<organism evidence="1 2">
    <name type="scientific">Vaccinium darrowii</name>
    <dbReference type="NCBI Taxonomy" id="229202"/>
    <lineage>
        <taxon>Eukaryota</taxon>
        <taxon>Viridiplantae</taxon>
        <taxon>Streptophyta</taxon>
        <taxon>Embryophyta</taxon>
        <taxon>Tracheophyta</taxon>
        <taxon>Spermatophyta</taxon>
        <taxon>Magnoliopsida</taxon>
        <taxon>eudicotyledons</taxon>
        <taxon>Gunneridae</taxon>
        <taxon>Pentapetalae</taxon>
        <taxon>asterids</taxon>
        <taxon>Ericales</taxon>
        <taxon>Ericaceae</taxon>
        <taxon>Vaccinioideae</taxon>
        <taxon>Vaccinieae</taxon>
        <taxon>Vaccinium</taxon>
    </lineage>
</organism>
<gene>
    <name evidence="1" type="ORF">Vadar_020354</name>
</gene>
<reference evidence="1 2" key="1">
    <citation type="journal article" date="2021" name="Hortic Res">
        <title>High-quality reference genome and annotation aids understanding of berry development for evergreen blueberry (Vaccinium darrowii).</title>
        <authorList>
            <person name="Yu J."/>
            <person name="Hulse-Kemp A.M."/>
            <person name="Babiker E."/>
            <person name="Staton M."/>
        </authorList>
    </citation>
    <scope>NUCLEOTIDE SEQUENCE [LARGE SCALE GENOMIC DNA]</scope>
    <source>
        <strain evidence="2">cv. NJ 8807/NJ 8810</strain>
        <tissue evidence="1">Young leaf</tissue>
    </source>
</reference>
<dbReference type="Proteomes" id="UP000828048">
    <property type="component" value="Chromosome 12"/>
</dbReference>
<proteinExistence type="predicted"/>
<evidence type="ECO:0000313" key="2">
    <source>
        <dbReference type="Proteomes" id="UP000828048"/>
    </source>
</evidence>
<keyword evidence="2" id="KW-1185">Reference proteome</keyword>
<comment type="caution">
    <text evidence="1">The sequence shown here is derived from an EMBL/GenBank/DDBJ whole genome shotgun (WGS) entry which is preliminary data.</text>
</comment>
<accession>A0ACB7ZF45</accession>
<dbReference type="EMBL" id="CM037162">
    <property type="protein sequence ID" value="KAH7863652.1"/>
    <property type="molecule type" value="Genomic_DNA"/>
</dbReference>
<sequence length="400" mass="45221">MASIPKKRPKPTKKPYKSSPSSSSFSSHGIIKEPPPNFFPSASECLRLIAVVTIAASVAVACNYVVSFLNRQPKPFCDSNADLDYSLSDSCEPCPSNGECYEGKLECVRGYRKHGKLCIEDGDINEAAKKLSELVETRVCEAHAQFLCEGTGSVWIQEDKLWNDLDEFKLMENQGLDGPIYIYAKQRAIEMVGKLLETRNNEEGIKELKCPDLLVEYYKPITCQVRQWIAGHALILVPLCALLIGSIWIWLKVQRRCYLSTRSENLYNQVCEILEEHALAARSLNGEGEPWVVASWLRDHLLLPKERKDMSLWKKVEELVQEDSRLDRYPKLVKGESKVVWEWQVEGSLSSSKKRKKVGESILKLSEGTNPSLNQQNWVLKGGDLVNSFRAKQEAPSLQT</sequence>
<name>A0ACB7ZF45_9ERIC</name>
<protein>
    <submittedName>
        <fullName evidence="1">Uncharacterized protein</fullName>
    </submittedName>
</protein>
<evidence type="ECO:0000313" key="1">
    <source>
        <dbReference type="EMBL" id="KAH7863652.1"/>
    </source>
</evidence>